<evidence type="ECO:0000256" key="3">
    <source>
        <dbReference type="ARBA" id="ARBA00023157"/>
    </source>
</evidence>
<dbReference type="SUPFAM" id="SSF55486">
    <property type="entry name" value="Metalloproteases ('zincins'), catalytic domain"/>
    <property type="match status" value="1"/>
</dbReference>
<comment type="caution">
    <text evidence="8">Lacks conserved residue(s) required for the propagation of feature annotation.</text>
</comment>
<feature type="binding site" evidence="6">
    <location>
        <position position="164"/>
    </location>
    <ligand>
        <name>chloride</name>
        <dbReference type="ChEBI" id="CHEBI:17996"/>
        <label>1</label>
    </ligand>
</feature>
<evidence type="ECO:0000256" key="6">
    <source>
        <dbReference type="PIRSR" id="PIRSR601548-2"/>
    </source>
</evidence>
<dbReference type="EC" id="3.4.-.-" evidence="9"/>
<keyword evidence="2" id="KW-0732">Signal</keyword>
<accession>A0A0B6Y0G0</accession>
<evidence type="ECO:0000256" key="8">
    <source>
        <dbReference type="PROSITE-ProRule" id="PRU01355"/>
    </source>
</evidence>
<evidence type="ECO:0000256" key="9">
    <source>
        <dbReference type="RuleBase" id="RU361144"/>
    </source>
</evidence>
<proteinExistence type="inferred from homology"/>
<feature type="glycosylation site" description="N-linked (GlcNAc...) asparagine; partial" evidence="5">
    <location>
        <position position="93"/>
    </location>
</feature>
<feature type="non-terminal residue" evidence="10">
    <location>
        <position position="240"/>
    </location>
</feature>
<evidence type="ECO:0000256" key="4">
    <source>
        <dbReference type="ARBA" id="ARBA00023180"/>
    </source>
</evidence>
<keyword evidence="9" id="KW-0862">Zinc</keyword>
<dbReference type="GO" id="GO:0004180">
    <property type="term" value="F:carboxypeptidase activity"/>
    <property type="evidence" value="ECO:0007669"/>
    <property type="project" value="UniProtKB-KW"/>
</dbReference>
<name>A0A0B6Y0G0_9EUPU</name>
<dbReference type="EMBL" id="HACG01002784">
    <property type="protein sequence ID" value="CEK49649.1"/>
    <property type="molecule type" value="Transcribed_RNA"/>
</dbReference>
<evidence type="ECO:0000256" key="1">
    <source>
        <dbReference type="ARBA" id="ARBA00008139"/>
    </source>
</evidence>
<feature type="disulfide bond" evidence="7">
    <location>
        <begin position="90"/>
        <end position="96"/>
    </location>
</feature>
<keyword evidence="9" id="KW-0121">Carboxypeptidase</keyword>
<keyword evidence="4 5" id="KW-0325">Glycoprotein</keyword>
<dbReference type="PANTHER" id="PTHR10514">
    <property type="entry name" value="ANGIOTENSIN-CONVERTING ENZYME"/>
    <property type="match status" value="1"/>
</dbReference>
<dbReference type="InterPro" id="IPR001548">
    <property type="entry name" value="Peptidase_M2"/>
</dbReference>
<keyword evidence="9" id="KW-0479">Metal-binding</keyword>
<comment type="cofactor">
    <cofactor evidence="9">
        <name>Zn(2+)</name>
        <dbReference type="ChEBI" id="CHEBI:29105"/>
    </cofactor>
    <text evidence="9">Binds 1 zinc ion per subunit.</text>
</comment>
<feature type="non-terminal residue" evidence="10">
    <location>
        <position position="1"/>
    </location>
</feature>
<dbReference type="Pfam" id="PF01401">
    <property type="entry name" value="Peptidase_M2"/>
    <property type="match status" value="1"/>
</dbReference>
<dbReference type="GO" id="GO:0006508">
    <property type="term" value="P:proteolysis"/>
    <property type="evidence" value="ECO:0007669"/>
    <property type="project" value="UniProtKB-KW"/>
</dbReference>
<dbReference type="GO" id="GO:0046872">
    <property type="term" value="F:metal ion binding"/>
    <property type="evidence" value="ECO:0007669"/>
    <property type="project" value="UniProtKB-KW"/>
</dbReference>
<evidence type="ECO:0000313" key="10">
    <source>
        <dbReference type="EMBL" id="CEK49649.1"/>
    </source>
</evidence>
<protein>
    <recommendedName>
        <fullName evidence="9">Angiotensin-converting enzyme</fullName>
        <ecNumber evidence="9">3.4.-.-</ecNumber>
    </recommendedName>
</protein>
<evidence type="ECO:0000256" key="2">
    <source>
        <dbReference type="ARBA" id="ARBA00022729"/>
    </source>
</evidence>
<dbReference type="AlphaFoldDB" id="A0A0B6Y0G0"/>
<organism evidence="10">
    <name type="scientific">Arion vulgaris</name>
    <dbReference type="NCBI Taxonomy" id="1028688"/>
    <lineage>
        <taxon>Eukaryota</taxon>
        <taxon>Metazoa</taxon>
        <taxon>Spiralia</taxon>
        <taxon>Lophotrochozoa</taxon>
        <taxon>Mollusca</taxon>
        <taxon>Gastropoda</taxon>
        <taxon>Heterobranchia</taxon>
        <taxon>Euthyneura</taxon>
        <taxon>Panpulmonata</taxon>
        <taxon>Eupulmonata</taxon>
        <taxon>Stylommatophora</taxon>
        <taxon>Helicina</taxon>
        <taxon>Arionoidea</taxon>
        <taxon>Arionidae</taxon>
        <taxon>Arion</taxon>
    </lineage>
</organism>
<reference evidence="10" key="1">
    <citation type="submission" date="2014-12" db="EMBL/GenBank/DDBJ databases">
        <title>Insight into the proteome of Arion vulgaris.</title>
        <authorList>
            <person name="Aradska J."/>
            <person name="Bulat T."/>
            <person name="Smidak R."/>
            <person name="Sarate P."/>
            <person name="Gangsoo J."/>
            <person name="Sialana F."/>
            <person name="Bilban M."/>
            <person name="Lubec G."/>
        </authorList>
    </citation>
    <scope>NUCLEOTIDE SEQUENCE</scope>
    <source>
        <tissue evidence="10">Skin</tissue>
    </source>
</reference>
<evidence type="ECO:0000256" key="5">
    <source>
        <dbReference type="PIRSR" id="PIRSR601548-10"/>
    </source>
</evidence>
<dbReference type="GO" id="GO:0005886">
    <property type="term" value="C:plasma membrane"/>
    <property type="evidence" value="ECO:0007669"/>
    <property type="project" value="TreeGrafter"/>
</dbReference>
<feature type="glycosylation site" description="N-linked (GlcNAc...) asparagine" evidence="5">
    <location>
        <position position="12"/>
    </location>
</feature>
<comment type="similarity">
    <text evidence="1 8 9">Belongs to the peptidase M2 family.</text>
</comment>
<keyword evidence="9" id="KW-0378">Hydrolase</keyword>
<evidence type="ECO:0000256" key="7">
    <source>
        <dbReference type="PIRSR" id="PIRSR601548-4"/>
    </source>
</evidence>
<sequence>GLALAEWTYKTNISDHNRDKFTDTTIRFQEWRLRRMEEAKRFNLKYLSDRTRRQLSLLTMFAISKDSRINRQISQLQADMEDIYNTGHTCLRNGSCFALEPEIINIMSYSRDPDLLQEVWVEWRNKVGPNIKQHYTEFIDLLNAGALENGYADYSQYWKQELFYGTPDLDKIVDDLWANIRPLYLQLHAYVRRKLRHFYGSSVVGNDGTIPAQLLGNMWAQHWSTILDIVNAFPERSEER</sequence>
<keyword evidence="9" id="KW-0645">Protease</keyword>
<dbReference type="PRINTS" id="PR00791">
    <property type="entry name" value="PEPDIPTASEA"/>
</dbReference>
<gene>
    <name evidence="10" type="primary">ORF8426</name>
</gene>
<dbReference type="PROSITE" id="PS52011">
    <property type="entry name" value="PEPTIDASE_M2"/>
    <property type="match status" value="1"/>
</dbReference>
<dbReference type="GO" id="GO:0008237">
    <property type="term" value="F:metallopeptidase activity"/>
    <property type="evidence" value="ECO:0007669"/>
    <property type="project" value="UniProtKB-KW"/>
</dbReference>
<dbReference type="PANTHER" id="PTHR10514:SF27">
    <property type="entry name" value="ANGIOTENSIN-CONVERTING ENZYME"/>
    <property type="match status" value="1"/>
</dbReference>
<keyword evidence="3 7" id="KW-1015">Disulfide bond</keyword>
<keyword evidence="9" id="KW-0482">Metalloprotease</keyword>
<dbReference type="GO" id="GO:0008241">
    <property type="term" value="F:peptidyl-dipeptidase activity"/>
    <property type="evidence" value="ECO:0007669"/>
    <property type="project" value="InterPro"/>
</dbReference>